<accession>A0A5N6S1S2</accession>
<organism evidence="3 4">
    <name type="scientific">Bifidobacterium tibiigranuli</name>
    <dbReference type="NCBI Taxonomy" id="2172043"/>
    <lineage>
        <taxon>Bacteria</taxon>
        <taxon>Bacillati</taxon>
        <taxon>Actinomycetota</taxon>
        <taxon>Actinomycetes</taxon>
        <taxon>Bifidobacteriales</taxon>
        <taxon>Bifidobacteriaceae</taxon>
        <taxon>Bifidobacterium</taxon>
    </lineage>
</organism>
<dbReference type="Gene3D" id="3.10.310.50">
    <property type="match status" value="1"/>
</dbReference>
<gene>
    <name evidence="3" type="ORF">DDE84_09245</name>
</gene>
<dbReference type="Proteomes" id="UP000325415">
    <property type="component" value="Unassembled WGS sequence"/>
</dbReference>
<dbReference type="OrthoDB" id="3240422at2"/>
<evidence type="ECO:0000313" key="4">
    <source>
        <dbReference type="Proteomes" id="UP000325415"/>
    </source>
</evidence>
<evidence type="ECO:0000313" key="3">
    <source>
        <dbReference type="EMBL" id="KAE8127197.1"/>
    </source>
</evidence>
<keyword evidence="4" id="KW-1185">Reference proteome</keyword>
<protein>
    <submittedName>
        <fullName evidence="3">TPM domain-containing protein</fullName>
    </submittedName>
</protein>
<feature type="region of interest" description="Disordered" evidence="1">
    <location>
        <begin position="296"/>
        <end position="339"/>
    </location>
</feature>
<name>A0A5N6S1S2_9BIFI</name>
<dbReference type="AlphaFoldDB" id="A0A5N6S1S2"/>
<keyword evidence="2" id="KW-0472">Membrane</keyword>
<dbReference type="RefSeq" id="WP_152581407.1">
    <property type="nucleotide sequence ID" value="NZ_JAKVIV010000001.1"/>
</dbReference>
<sequence length="339" mass="35166">MTKNRYGKTGDVVERLPILACFGVSRPFDAKSRAVRQRIAGLWITVLRIIGLRIAGQQVTGRLKKPSTFSAAALLLIAVLLLCVMPVGTAFADSGQGTPPQITATDNITDTQNLLGDNVAAVTDAINKTKSESGVTVKLLYIESFGNNAKPDKWASDVLESTKPAPNTVMLAVASGDGNLVVVVSPKSDEWLSSKKTADALSQAALEPLTAKDTPDWSGSAIAMMNELDTLSKTSTSSGASRIGVGLMVAIPVVLLAVVVAAIVLRRRRAAAAGESASADVAGDTAVADIAVSDTAASDVAVPDEATPDVAILSDTGDTATEPAAAPDEPRRRGGRHRR</sequence>
<evidence type="ECO:0000256" key="1">
    <source>
        <dbReference type="SAM" id="MobiDB-lite"/>
    </source>
</evidence>
<dbReference type="GeneID" id="78127865"/>
<feature type="transmembrane region" description="Helical" evidence="2">
    <location>
        <begin position="243"/>
        <end position="265"/>
    </location>
</feature>
<comment type="caution">
    <text evidence="3">The sequence shown here is derived from an EMBL/GenBank/DDBJ whole genome shotgun (WGS) entry which is preliminary data.</text>
</comment>
<dbReference type="EMBL" id="QDAG01000009">
    <property type="protein sequence ID" value="KAE8127197.1"/>
    <property type="molecule type" value="Genomic_DNA"/>
</dbReference>
<proteinExistence type="predicted"/>
<feature type="transmembrane region" description="Helical" evidence="2">
    <location>
        <begin position="68"/>
        <end position="92"/>
    </location>
</feature>
<keyword evidence="2" id="KW-0812">Transmembrane</keyword>
<feature type="compositionally biased region" description="Low complexity" evidence="1">
    <location>
        <begin position="315"/>
        <end position="327"/>
    </location>
</feature>
<keyword evidence="2" id="KW-1133">Transmembrane helix</keyword>
<evidence type="ECO:0000256" key="2">
    <source>
        <dbReference type="SAM" id="Phobius"/>
    </source>
</evidence>
<reference evidence="3 4" key="1">
    <citation type="submission" date="2018-04" db="EMBL/GenBank/DDBJ databases">
        <authorList>
            <person name="Eckel V.P."/>
            <person name="Vogel R.F."/>
        </authorList>
    </citation>
    <scope>NUCLEOTIDE SEQUENCE [LARGE SCALE GENOMIC DNA]</scope>
    <source>
        <strain evidence="4">TMW 2.1764</strain>
    </source>
</reference>